<accession>A0A8D8NSS7</accession>
<keyword evidence="1" id="KW-0732">Signal</keyword>
<name>A0A8D8NSS7_CULPI</name>
<protein>
    <submittedName>
        <fullName evidence="2">(northern house mosquito) hypothetical protein</fullName>
    </submittedName>
</protein>
<feature type="chain" id="PRO_5036261630" evidence="1">
    <location>
        <begin position="19"/>
        <end position="497"/>
    </location>
</feature>
<organism evidence="2">
    <name type="scientific">Culex pipiens</name>
    <name type="common">House mosquito</name>
    <dbReference type="NCBI Taxonomy" id="7175"/>
    <lineage>
        <taxon>Eukaryota</taxon>
        <taxon>Metazoa</taxon>
        <taxon>Ecdysozoa</taxon>
        <taxon>Arthropoda</taxon>
        <taxon>Hexapoda</taxon>
        <taxon>Insecta</taxon>
        <taxon>Pterygota</taxon>
        <taxon>Neoptera</taxon>
        <taxon>Endopterygota</taxon>
        <taxon>Diptera</taxon>
        <taxon>Nematocera</taxon>
        <taxon>Culicoidea</taxon>
        <taxon>Culicidae</taxon>
        <taxon>Culicinae</taxon>
        <taxon>Culicini</taxon>
        <taxon>Culex</taxon>
        <taxon>Culex</taxon>
    </lineage>
</organism>
<evidence type="ECO:0000256" key="1">
    <source>
        <dbReference type="SAM" id="SignalP"/>
    </source>
</evidence>
<dbReference type="AlphaFoldDB" id="A0A8D8NSS7"/>
<proteinExistence type="predicted"/>
<reference evidence="2" key="1">
    <citation type="submission" date="2021-05" db="EMBL/GenBank/DDBJ databases">
        <authorList>
            <person name="Alioto T."/>
            <person name="Alioto T."/>
            <person name="Gomez Garrido J."/>
        </authorList>
    </citation>
    <scope>NUCLEOTIDE SEQUENCE</scope>
</reference>
<dbReference type="EMBL" id="HBUE01294428">
    <property type="protein sequence ID" value="CAG6575589.1"/>
    <property type="molecule type" value="Transcribed_RNA"/>
</dbReference>
<evidence type="ECO:0000313" key="2">
    <source>
        <dbReference type="EMBL" id="CAG6575588.1"/>
    </source>
</evidence>
<sequence>MIIIHVFIFILLSKPTEYKLNNSKPQVVIVFNLQRNTFFSMKTAYLREKRTIYGQFHRQMIFFLHRSITMSLNKFDFFLNPHDIDNETVFMLLTESKVIGQMGLSLGNWLMISSIQANIASICHDEPSPSGSLIPEITVNSVKCVLENDVDCQKLVRGKLFNQEALEDSEKSWLNRALCSHFFGPTLAQKKRVTIEQKQQLAICVVTAYECLSSDVQGKPAEADWFWANNGESTGEHTGFIQHWIRNKQRKSNNKTIQLTPEITEMLSELQSIEMLDENQERISDLMEATFAYRNEMRKKSKDASWLEMAPMFFAFNGLMIHLEFDAIFPNHNDCVKLATLEKQLLVLNSKYDDVANAGIRALLKLSFELKDQGGSSESLPHLEQYCAPLVRWLQDPDQAVEDFLDVELPVFILCDNLAFAEGGYWVIANNKVVSRGTQFHEAFDIFFKSFHVLKLDYPSSFKRVMSFVETFCYGVKEFSRLKIVDKMLARFRKALC</sequence>
<feature type="signal peptide" evidence="1">
    <location>
        <begin position="1"/>
        <end position="18"/>
    </location>
</feature>
<dbReference type="EMBL" id="HBUE01188628">
    <property type="protein sequence ID" value="CAG6523914.1"/>
    <property type="molecule type" value="Transcribed_RNA"/>
</dbReference>
<dbReference type="EMBL" id="HBUE01294427">
    <property type="protein sequence ID" value="CAG6575588.1"/>
    <property type="molecule type" value="Transcribed_RNA"/>
</dbReference>
<dbReference type="EMBL" id="HBUE01188627">
    <property type="protein sequence ID" value="CAG6523913.1"/>
    <property type="molecule type" value="Transcribed_RNA"/>
</dbReference>